<name>A0A6J5ZNF6_9ZZZZ</name>
<feature type="domain" description="VOC" evidence="1">
    <location>
        <begin position="7"/>
        <end position="120"/>
    </location>
</feature>
<dbReference type="Gene3D" id="3.10.180.10">
    <property type="entry name" value="2,3-Dihydroxybiphenyl 1,2-Dioxygenase, domain 1"/>
    <property type="match status" value="1"/>
</dbReference>
<dbReference type="Pfam" id="PF00903">
    <property type="entry name" value="Glyoxalase"/>
    <property type="match status" value="1"/>
</dbReference>
<dbReference type="EMBL" id="CAESAL010000037">
    <property type="protein sequence ID" value="CAB4342549.1"/>
    <property type="molecule type" value="Genomic_DNA"/>
</dbReference>
<dbReference type="InterPro" id="IPR004360">
    <property type="entry name" value="Glyas_Fos-R_dOase_dom"/>
</dbReference>
<evidence type="ECO:0000259" key="1">
    <source>
        <dbReference type="PROSITE" id="PS51819"/>
    </source>
</evidence>
<organism evidence="2">
    <name type="scientific">freshwater metagenome</name>
    <dbReference type="NCBI Taxonomy" id="449393"/>
    <lineage>
        <taxon>unclassified sequences</taxon>
        <taxon>metagenomes</taxon>
        <taxon>ecological metagenomes</taxon>
    </lineage>
</organism>
<dbReference type="PANTHER" id="PTHR36503:SF3">
    <property type="entry name" value="BLR0126 PROTEIN"/>
    <property type="match status" value="1"/>
</dbReference>
<dbReference type="InterPro" id="IPR037523">
    <property type="entry name" value="VOC_core"/>
</dbReference>
<dbReference type="CDD" id="cd06587">
    <property type="entry name" value="VOC"/>
    <property type="match status" value="1"/>
</dbReference>
<protein>
    <submittedName>
        <fullName evidence="2">Unannotated protein</fullName>
    </submittedName>
</protein>
<dbReference type="PROSITE" id="PS51819">
    <property type="entry name" value="VOC"/>
    <property type="match status" value="1"/>
</dbReference>
<dbReference type="PANTHER" id="PTHR36503">
    <property type="entry name" value="BLR2520 PROTEIN"/>
    <property type="match status" value="1"/>
</dbReference>
<dbReference type="SUPFAM" id="SSF54593">
    <property type="entry name" value="Glyoxalase/Bleomycin resistance protein/Dihydroxybiphenyl dioxygenase"/>
    <property type="match status" value="1"/>
</dbReference>
<dbReference type="AlphaFoldDB" id="A0A6J5ZNF6"/>
<dbReference type="InterPro" id="IPR029068">
    <property type="entry name" value="Glyas_Bleomycin-R_OHBP_Dase"/>
</dbReference>
<sequence length="122" mass="13510">MAGRVESINAITLVTADMAASVAFYEVLESELVFGGAQSSFTTLKLGNEQFLNLQLDATWVRPTRVWGRFILWVDDVDAVYDAFVRTGYTSSMGPSDASWGERYFHIVDPAGHELSIAKRLS</sequence>
<reference evidence="2" key="1">
    <citation type="submission" date="2020-05" db="EMBL/GenBank/DDBJ databases">
        <authorList>
            <person name="Chiriac C."/>
            <person name="Salcher M."/>
            <person name="Ghai R."/>
            <person name="Kavagutti S V."/>
        </authorList>
    </citation>
    <scope>NUCLEOTIDE SEQUENCE</scope>
</reference>
<gene>
    <name evidence="2" type="ORF">UFOPK3331_01130</name>
</gene>
<proteinExistence type="predicted"/>
<accession>A0A6J5ZNF6</accession>
<evidence type="ECO:0000313" key="2">
    <source>
        <dbReference type="EMBL" id="CAB4342549.1"/>
    </source>
</evidence>